<name>A0A556AWK4_9BURK</name>
<accession>A0A556AWK4</accession>
<sequence length="829" mass="89257">MSDPVHAASSMHRPIPQDTGDDDMAGIPDLLRRYHDARQAGDADVAAACLSLALQTPGYRDDARLCLALALLEGSQPQRAFLHLADALRHMRNAPPATCALPARAALDQHRANEADALLADALEHYPDDPTLRTWRWRALAATLPPETLAERMRAALPGIRQAAELRLVLRHLIPQAQAGEVAGAIAYDAAKGALRGWVVDLREPAQTVTLRLVAGQQEVALQARHAHPLLAAVGGPATHGGIVARITPYPGPVRLYGPDGRELPGSPLALVAPLPHLAAMDKAGAQPRRRGGGDAGSARPVDVLIPVYDGRDETLACIQSVLRAAKANRTPHRVIALNDASPDAGLSAALRELAQARRIDLVERPVNLGFIRNVNRGMLMHPAHDVVWLNADTRVNGNWLDRLRAAAYAARNTASATPFSNNGELLSFPRLREAAPMPGPAELAALDELAAARGNNPVEIETGCGFCLFIKRSALDEVGLLDETDLERGYGEETDWCLRARARGWKHVAATHVFVGHQGGVSFSDEKTALVKHNNDILRRRYPDAPARFDRYVRQDPLAPVRNALQRARLKPAAAWLKTRPRERTLWVQGPRAEQGAPDETLTLAYRMKSQGRIDATLRVAVPGLPITVNYALPDETSRLDEDLRRLGVQAIGLRHAAHCPAVLRELPTRLRIAPAERPAAWPAPVAADAHAPTTTALLIADDLSEAGVRRCWLSVARDLARQPAAERLYLLLPGEDAAWMREFLATGAVLRAPELGGLDSHQALALAGCTAAVSLNDAPDADWLAPWIASRAHLPLYAPASALALQAGARPLENLATAIPLPSACAA</sequence>
<dbReference type="PANTHER" id="PTHR43179:SF12">
    <property type="entry name" value="GALACTOFURANOSYLTRANSFERASE GLFT2"/>
    <property type="match status" value="1"/>
</dbReference>
<evidence type="ECO:0000313" key="7">
    <source>
        <dbReference type="Proteomes" id="UP000318405"/>
    </source>
</evidence>
<reference evidence="6 7" key="1">
    <citation type="submission" date="2019-07" db="EMBL/GenBank/DDBJ databases">
        <title>Qingshengfaniella alkalisoli gen. nov., sp. nov., isolated from saline soil.</title>
        <authorList>
            <person name="Xu L."/>
            <person name="Huang X.-X."/>
            <person name="Sun J.-Q."/>
        </authorList>
    </citation>
    <scope>NUCLEOTIDE SEQUENCE [LARGE SCALE GENOMIC DNA]</scope>
    <source>
        <strain evidence="6 7">DSM 27279</strain>
    </source>
</reference>
<comment type="caution">
    <text evidence="6">The sequence shown here is derived from an EMBL/GenBank/DDBJ whole genome shotgun (WGS) entry which is preliminary data.</text>
</comment>
<evidence type="ECO:0000313" key="6">
    <source>
        <dbReference type="EMBL" id="TSH97296.1"/>
    </source>
</evidence>
<organism evidence="6 7">
    <name type="scientific">Verticiella sediminum</name>
    <dbReference type="NCBI Taxonomy" id="1247510"/>
    <lineage>
        <taxon>Bacteria</taxon>
        <taxon>Pseudomonadati</taxon>
        <taxon>Pseudomonadota</taxon>
        <taxon>Betaproteobacteria</taxon>
        <taxon>Burkholderiales</taxon>
        <taxon>Alcaligenaceae</taxon>
        <taxon>Verticiella</taxon>
    </lineage>
</organism>
<protein>
    <submittedName>
        <fullName evidence="6">Glycosyltransferase family 2 protein</fullName>
    </submittedName>
</protein>
<dbReference type="OrthoDB" id="9771846at2"/>
<dbReference type="Proteomes" id="UP000318405">
    <property type="component" value="Unassembled WGS sequence"/>
</dbReference>
<proteinExistence type="inferred from homology"/>
<comment type="similarity">
    <text evidence="1">Belongs to the glycosyltransferase 2 family.</text>
</comment>
<evidence type="ECO:0000256" key="3">
    <source>
        <dbReference type="ARBA" id="ARBA00022679"/>
    </source>
</evidence>
<dbReference type="SUPFAM" id="SSF48452">
    <property type="entry name" value="TPR-like"/>
    <property type="match status" value="1"/>
</dbReference>
<evidence type="ECO:0000256" key="4">
    <source>
        <dbReference type="SAM" id="MobiDB-lite"/>
    </source>
</evidence>
<keyword evidence="2" id="KW-0328">Glycosyltransferase</keyword>
<dbReference type="AlphaFoldDB" id="A0A556AWK4"/>
<evidence type="ECO:0000256" key="2">
    <source>
        <dbReference type="ARBA" id="ARBA00022676"/>
    </source>
</evidence>
<keyword evidence="3 6" id="KW-0808">Transferase</keyword>
<dbReference type="InterPro" id="IPR001173">
    <property type="entry name" value="Glyco_trans_2-like"/>
</dbReference>
<dbReference type="InterPro" id="IPR029044">
    <property type="entry name" value="Nucleotide-diphossugar_trans"/>
</dbReference>
<dbReference type="InterPro" id="IPR011990">
    <property type="entry name" value="TPR-like_helical_dom_sf"/>
</dbReference>
<evidence type="ECO:0000259" key="5">
    <source>
        <dbReference type="Pfam" id="PF00535"/>
    </source>
</evidence>
<dbReference type="Pfam" id="PF00535">
    <property type="entry name" value="Glycos_transf_2"/>
    <property type="match status" value="1"/>
</dbReference>
<dbReference type="SUPFAM" id="SSF53448">
    <property type="entry name" value="Nucleotide-diphospho-sugar transferases"/>
    <property type="match status" value="1"/>
</dbReference>
<gene>
    <name evidence="6" type="ORF">FOZ76_06080</name>
</gene>
<feature type="region of interest" description="Disordered" evidence="4">
    <location>
        <begin position="1"/>
        <end position="27"/>
    </location>
</feature>
<dbReference type="PANTHER" id="PTHR43179">
    <property type="entry name" value="RHAMNOSYLTRANSFERASE WBBL"/>
    <property type="match status" value="1"/>
</dbReference>
<keyword evidence="7" id="KW-1185">Reference proteome</keyword>
<evidence type="ECO:0000256" key="1">
    <source>
        <dbReference type="ARBA" id="ARBA00006739"/>
    </source>
</evidence>
<dbReference type="EMBL" id="VLTJ01000010">
    <property type="protein sequence ID" value="TSH97296.1"/>
    <property type="molecule type" value="Genomic_DNA"/>
</dbReference>
<feature type="domain" description="Glycosyltransferase 2-like" evidence="5">
    <location>
        <begin position="304"/>
        <end position="479"/>
    </location>
</feature>
<dbReference type="Gene3D" id="3.90.550.10">
    <property type="entry name" value="Spore Coat Polysaccharide Biosynthesis Protein SpsA, Chain A"/>
    <property type="match status" value="1"/>
</dbReference>
<dbReference type="GO" id="GO:0016757">
    <property type="term" value="F:glycosyltransferase activity"/>
    <property type="evidence" value="ECO:0007669"/>
    <property type="project" value="UniProtKB-KW"/>
</dbReference>